<evidence type="ECO:0000313" key="7">
    <source>
        <dbReference type="Proteomes" id="UP000650424"/>
    </source>
</evidence>
<dbReference type="SUPFAM" id="SSF47413">
    <property type="entry name" value="lambda repressor-like DNA-binding domains"/>
    <property type="match status" value="1"/>
</dbReference>
<dbReference type="InterPro" id="IPR010982">
    <property type="entry name" value="Lambda_DNA-bd_dom_sf"/>
</dbReference>
<dbReference type="PANTHER" id="PTHR30146">
    <property type="entry name" value="LACI-RELATED TRANSCRIPTIONAL REPRESSOR"/>
    <property type="match status" value="1"/>
</dbReference>
<dbReference type="Proteomes" id="UP000650424">
    <property type="component" value="Unassembled WGS sequence"/>
</dbReference>
<dbReference type="InterPro" id="IPR028082">
    <property type="entry name" value="Peripla_BP_I"/>
</dbReference>
<evidence type="ECO:0000313" key="6">
    <source>
        <dbReference type="EMBL" id="MBC3915866.1"/>
    </source>
</evidence>
<protein>
    <submittedName>
        <fullName evidence="6">LacI family DNA-binding transcriptional regulator</fullName>
    </submittedName>
</protein>
<gene>
    <name evidence="6" type="ORF">H8L32_00080</name>
</gene>
<reference evidence="6 7" key="1">
    <citation type="submission" date="2020-08" db="EMBL/GenBank/DDBJ databases">
        <title>Novel species isolated from subtropical streams in China.</title>
        <authorList>
            <person name="Lu H."/>
        </authorList>
    </citation>
    <scope>NUCLEOTIDE SEQUENCE [LARGE SCALE GENOMIC DNA]</scope>
    <source>
        <strain evidence="6 7">CY18W</strain>
    </source>
</reference>
<dbReference type="Pfam" id="PF13377">
    <property type="entry name" value="Peripla_BP_3"/>
    <property type="match status" value="1"/>
</dbReference>
<evidence type="ECO:0000256" key="3">
    <source>
        <dbReference type="ARBA" id="ARBA00023163"/>
    </source>
</evidence>
<dbReference type="PANTHER" id="PTHR30146:SF153">
    <property type="entry name" value="LACTOSE OPERON REPRESSOR"/>
    <property type="match status" value="1"/>
</dbReference>
<keyword evidence="1" id="KW-0805">Transcription regulation</keyword>
<dbReference type="Pfam" id="PF00356">
    <property type="entry name" value="LacI"/>
    <property type="match status" value="1"/>
</dbReference>
<accession>A0ABR6ZJ34</accession>
<dbReference type="GO" id="GO:0003677">
    <property type="term" value="F:DNA binding"/>
    <property type="evidence" value="ECO:0007669"/>
    <property type="project" value="UniProtKB-KW"/>
</dbReference>
<name>A0ABR6ZJ34_9BURK</name>
<evidence type="ECO:0000256" key="4">
    <source>
        <dbReference type="SAM" id="MobiDB-lite"/>
    </source>
</evidence>
<dbReference type="PROSITE" id="PS00356">
    <property type="entry name" value="HTH_LACI_1"/>
    <property type="match status" value="1"/>
</dbReference>
<dbReference type="EMBL" id="JACOGF010000001">
    <property type="protein sequence ID" value="MBC3915866.1"/>
    <property type="molecule type" value="Genomic_DNA"/>
</dbReference>
<dbReference type="Gene3D" id="1.10.260.40">
    <property type="entry name" value="lambda repressor-like DNA-binding domains"/>
    <property type="match status" value="1"/>
</dbReference>
<feature type="region of interest" description="Disordered" evidence="4">
    <location>
        <begin position="1"/>
        <end position="27"/>
    </location>
</feature>
<feature type="compositionally biased region" description="Low complexity" evidence="4">
    <location>
        <begin position="10"/>
        <end position="27"/>
    </location>
</feature>
<proteinExistence type="predicted"/>
<dbReference type="InterPro" id="IPR000843">
    <property type="entry name" value="HTH_LacI"/>
</dbReference>
<keyword evidence="7" id="KW-1185">Reference proteome</keyword>
<evidence type="ECO:0000256" key="1">
    <source>
        <dbReference type="ARBA" id="ARBA00023015"/>
    </source>
</evidence>
<dbReference type="PROSITE" id="PS50932">
    <property type="entry name" value="HTH_LACI_2"/>
    <property type="match status" value="1"/>
</dbReference>
<evidence type="ECO:0000259" key="5">
    <source>
        <dbReference type="PROSITE" id="PS50932"/>
    </source>
</evidence>
<comment type="caution">
    <text evidence="6">The sequence shown here is derived from an EMBL/GenBank/DDBJ whole genome shotgun (WGS) entry which is preliminary data.</text>
</comment>
<evidence type="ECO:0000256" key="2">
    <source>
        <dbReference type="ARBA" id="ARBA00023125"/>
    </source>
</evidence>
<dbReference type="CDD" id="cd01392">
    <property type="entry name" value="HTH_LacI"/>
    <property type="match status" value="1"/>
</dbReference>
<dbReference type="CDD" id="cd01545">
    <property type="entry name" value="PBP1_SalR"/>
    <property type="match status" value="1"/>
</dbReference>
<dbReference type="InterPro" id="IPR046335">
    <property type="entry name" value="LacI/GalR-like_sensor"/>
</dbReference>
<dbReference type="SMART" id="SM00354">
    <property type="entry name" value="HTH_LACI"/>
    <property type="match status" value="1"/>
</dbReference>
<sequence>MTKSKVKQNPAPTSVPTSVPAPVSAPVPVQNADTRLHAPTMSDVARLAGVSSMTVSRVMNGDTNVREQTRLRVDAAIAELNYIPNQAARRLAGLRTIRFGFLYSNPSAGYLSEFLVGLLNQASPNNIQLVVEKCEADEHDVEQAQRLIANGVDGIILPPPLCDSARLIDLIAASGTPAVTVACGQPDPRMGSISIDDFQAAYAMASHLISLGHHRIGFIIGHPNQSASARRLEGFKAAIAEKHADSAPELIAQGMFTYRSGLDAAEALLGLDERPTAIFASNDDMAAGVVAIAHRLGLDVPGDLTVAGFDDTALATTIWPELTTVRQPIADMAEAAVQLLLRQIRAQRNDVPEAPGHTHIEHMLVRRQSDAAPRLRPRSKLLSKVRL</sequence>
<dbReference type="Gene3D" id="3.40.50.2300">
    <property type="match status" value="2"/>
</dbReference>
<keyword evidence="2 6" id="KW-0238">DNA-binding</keyword>
<dbReference type="PRINTS" id="PR00036">
    <property type="entry name" value="HTHLACI"/>
</dbReference>
<dbReference type="SUPFAM" id="SSF53822">
    <property type="entry name" value="Periplasmic binding protein-like I"/>
    <property type="match status" value="1"/>
</dbReference>
<keyword evidence="3" id="KW-0804">Transcription</keyword>
<organism evidence="6 7">
    <name type="scientific">Undibacterium hunanense</name>
    <dbReference type="NCBI Taxonomy" id="2762292"/>
    <lineage>
        <taxon>Bacteria</taxon>
        <taxon>Pseudomonadati</taxon>
        <taxon>Pseudomonadota</taxon>
        <taxon>Betaproteobacteria</taxon>
        <taxon>Burkholderiales</taxon>
        <taxon>Oxalobacteraceae</taxon>
        <taxon>Undibacterium</taxon>
    </lineage>
</organism>
<feature type="domain" description="HTH lacI-type" evidence="5">
    <location>
        <begin position="39"/>
        <end position="93"/>
    </location>
</feature>